<dbReference type="PANTHER" id="PTHR16557">
    <property type="entry name" value="ALKYLATED DNA REPAIR PROTEIN ALKB-RELATED"/>
    <property type="match status" value="1"/>
</dbReference>
<evidence type="ECO:0000256" key="9">
    <source>
        <dbReference type="PIRSR" id="PIRSR604574-2"/>
    </source>
</evidence>
<dbReference type="PANTHER" id="PTHR16557:SF2">
    <property type="entry name" value="NUCLEIC ACID DIOXYGENASE ALKBH1"/>
    <property type="match status" value="1"/>
</dbReference>
<comment type="caution">
    <text evidence="11">The sequence shown here is derived from an EMBL/GenBank/DDBJ whole genome shotgun (WGS) entry which is preliminary data.</text>
</comment>
<protein>
    <recommendedName>
        <fullName evidence="2">mRNA N(6)-methyladenine demethylase</fullName>
        <ecNumber evidence="2">1.14.11.53</ecNumber>
    </recommendedName>
</protein>
<keyword evidence="3 9" id="KW-0479">Metal-binding</keyword>
<dbReference type="Gene3D" id="2.60.120.590">
    <property type="entry name" value="Alpha-ketoglutarate-dependent dioxygenase AlkB-like"/>
    <property type="match status" value="2"/>
</dbReference>
<evidence type="ECO:0000313" key="12">
    <source>
        <dbReference type="Proteomes" id="UP000037505"/>
    </source>
</evidence>
<evidence type="ECO:0000256" key="7">
    <source>
        <dbReference type="ARBA" id="ARBA00023026"/>
    </source>
</evidence>
<keyword evidence="7" id="KW-0843">Virulence</keyword>
<dbReference type="FunFam" id="2.60.120.590:FF:000014">
    <property type="entry name" value="Oxidoreductase, 2OG-Fe(II) oxygenase family family"/>
    <property type="match status" value="1"/>
</dbReference>
<dbReference type="GO" id="GO:0046872">
    <property type="term" value="F:metal ion binding"/>
    <property type="evidence" value="ECO:0007669"/>
    <property type="project" value="UniProtKB-KW"/>
</dbReference>
<dbReference type="SUPFAM" id="SSF51197">
    <property type="entry name" value="Clavaminate synthase-like"/>
    <property type="match status" value="1"/>
</dbReference>
<evidence type="ECO:0000256" key="5">
    <source>
        <dbReference type="ARBA" id="ARBA00023002"/>
    </source>
</evidence>
<keyword evidence="5" id="KW-0560">Oxidoreductase</keyword>
<dbReference type="GO" id="GO:1990931">
    <property type="term" value="F:mRNA N6-methyladenosine dioxygenase activity"/>
    <property type="evidence" value="ECO:0007669"/>
    <property type="project" value="UniProtKB-EC"/>
</dbReference>
<evidence type="ECO:0000256" key="3">
    <source>
        <dbReference type="ARBA" id="ARBA00022723"/>
    </source>
</evidence>
<organism evidence="11 12">
    <name type="scientific">Aspergillus nomiae NRRL (strain ATCC 15546 / NRRL 13137 / CBS 260.88 / M93)</name>
    <dbReference type="NCBI Taxonomy" id="1509407"/>
    <lineage>
        <taxon>Eukaryota</taxon>
        <taxon>Fungi</taxon>
        <taxon>Dikarya</taxon>
        <taxon>Ascomycota</taxon>
        <taxon>Pezizomycotina</taxon>
        <taxon>Eurotiomycetes</taxon>
        <taxon>Eurotiomycetidae</taxon>
        <taxon>Eurotiales</taxon>
        <taxon>Aspergillaceae</taxon>
        <taxon>Aspergillus</taxon>
        <taxon>Aspergillus subgen. Circumdati</taxon>
    </lineage>
</organism>
<evidence type="ECO:0000256" key="1">
    <source>
        <dbReference type="ARBA" id="ARBA00007879"/>
    </source>
</evidence>
<dbReference type="InterPro" id="IPR027450">
    <property type="entry name" value="AlkB-like"/>
</dbReference>
<keyword evidence="12" id="KW-1185">Reference proteome</keyword>
<dbReference type="AlphaFoldDB" id="A0A0L1J2G4"/>
<dbReference type="STRING" id="1509407.A0A0L1J2G4"/>
<evidence type="ECO:0000256" key="2">
    <source>
        <dbReference type="ARBA" id="ARBA00012931"/>
    </source>
</evidence>
<keyword evidence="6 9" id="KW-0408">Iron</keyword>
<evidence type="ECO:0000259" key="10">
    <source>
        <dbReference type="Pfam" id="PF13532"/>
    </source>
</evidence>
<dbReference type="GO" id="GO:0005634">
    <property type="term" value="C:nucleus"/>
    <property type="evidence" value="ECO:0007669"/>
    <property type="project" value="TreeGrafter"/>
</dbReference>
<dbReference type="InterPro" id="IPR037151">
    <property type="entry name" value="AlkB-like_sf"/>
</dbReference>
<keyword evidence="4" id="KW-0223">Dioxygenase</keyword>
<dbReference type="EC" id="1.14.11.53" evidence="2"/>
<dbReference type="RefSeq" id="XP_015406914.1">
    <property type="nucleotide sequence ID" value="XM_015550334.1"/>
</dbReference>
<dbReference type="OrthoDB" id="6614653at2759"/>
<comment type="catalytic activity">
    <reaction evidence="8">
        <text>an N(6)-methyladenosine in mRNA + 2-oxoglutarate + O2 = an adenosine in mRNA + formaldehyde + succinate + CO2</text>
        <dbReference type="Rhea" id="RHEA:49520"/>
        <dbReference type="Rhea" id="RHEA-COMP:12414"/>
        <dbReference type="Rhea" id="RHEA-COMP:12417"/>
        <dbReference type="ChEBI" id="CHEBI:15379"/>
        <dbReference type="ChEBI" id="CHEBI:16526"/>
        <dbReference type="ChEBI" id="CHEBI:16810"/>
        <dbReference type="ChEBI" id="CHEBI:16842"/>
        <dbReference type="ChEBI" id="CHEBI:30031"/>
        <dbReference type="ChEBI" id="CHEBI:74411"/>
        <dbReference type="ChEBI" id="CHEBI:74449"/>
        <dbReference type="EC" id="1.14.11.53"/>
    </reaction>
    <physiologicalReaction direction="left-to-right" evidence="8">
        <dbReference type="Rhea" id="RHEA:49521"/>
    </physiologicalReaction>
</comment>
<reference evidence="11 12" key="1">
    <citation type="submission" date="2014-06" db="EMBL/GenBank/DDBJ databases">
        <title>The Genome of the Aflatoxigenic Filamentous Fungus Aspergillus nomius.</title>
        <authorList>
            <person name="Moore M.G."/>
            <person name="Shannon B.M."/>
            <person name="Brian M.M."/>
        </authorList>
    </citation>
    <scope>NUCLEOTIDE SEQUENCE [LARGE SCALE GENOMIC DNA]</scope>
    <source>
        <strain evidence="11 12">NRRL 13137</strain>
    </source>
</reference>
<gene>
    <name evidence="11" type="ORF">ANOM_005077</name>
</gene>
<dbReference type="Pfam" id="PF13532">
    <property type="entry name" value="2OG-FeII_Oxy_2"/>
    <property type="match status" value="1"/>
</dbReference>
<dbReference type="GO" id="GO:0005737">
    <property type="term" value="C:cytoplasm"/>
    <property type="evidence" value="ECO:0007669"/>
    <property type="project" value="TreeGrafter"/>
</dbReference>
<evidence type="ECO:0000256" key="6">
    <source>
        <dbReference type="ARBA" id="ARBA00023004"/>
    </source>
</evidence>
<feature type="binding site" evidence="9">
    <location>
        <position position="300"/>
    </location>
    <ligand>
        <name>Fe cation</name>
        <dbReference type="ChEBI" id="CHEBI:24875"/>
        <note>catalytic</note>
    </ligand>
</feature>
<evidence type="ECO:0000256" key="8">
    <source>
        <dbReference type="ARBA" id="ARBA00047565"/>
    </source>
</evidence>
<feature type="domain" description="Alpha-ketoglutarate-dependent dioxygenase AlkB-like" evidence="10">
    <location>
        <begin position="262"/>
        <end position="347"/>
    </location>
</feature>
<sequence>MPHIKELNAHERPPEAIRHRYKEIQKATLSDIELDHQIIDLQGLNPDKLPSNISLAQWMPGAHVQPVFQQLVRAHVESQKDADTPVKDIPVYTHESVSGLQMIPSLIPPAVQVELLSRLLHRDLSNKEHRTNLHLHYNIIYPGETEHAPIEPGMSTSSAGTGSEGNDILSFFEDDPARVVYPKDPEIHKPLTVQQILNKKLRWATLGGQYNWTTKEYPAERPPAFPEDVASVLHAAFPQTEAQAAILNLYSPGDTLSLIGIFGCDGLFLISHDDGKGCEIVRLRSGDAVYMDGTSRFAWHAVPKIVPGTCPEWLADWPLCAVDDADTSKYDKWKGWMSGKRVNLNVRQMTVTNTHT</sequence>
<comment type="similarity">
    <text evidence="1">Belongs to the alkB family.</text>
</comment>
<evidence type="ECO:0000256" key="4">
    <source>
        <dbReference type="ARBA" id="ARBA00022964"/>
    </source>
</evidence>
<proteinExistence type="inferred from homology"/>
<dbReference type="EMBL" id="JNOM01000133">
    <property type="protein sequence ID" value="KNG85991.1"/>
    <property type="molecule type" value="Genomic_DNA"/>
</dbReference>
<dbReference type="InterPro" id="IPR004574">
    <property type="entry name" value="Alkb"/>
</dbReference>
<dbReference type="Proteomes" id="UP000037505">
    <property type="component" value="Unassembled WGS sequence"/>
</dbReference>
<comment type="cofactor">
    <cofactor evidence="9">
        <name>Fe(2+)</name>
        <dbReference type="ChEBI" id="CHEBI:29033"/>
    </cofactor>
    <text evidence="9">Binds 1 Fe(2+) ion per subunit.</text>
</comment>
<name>A0A0L1J2G4_ASPN3</name>
<evidence type="ECO:0000313" key="11">
    <source>
        <dbReference type="EMBL" id="KNG85991.1"/>
    </source>
</evidence>
<dbReference type="GeneID" id="26806881"/>
<accession>A0A0L1J2G4</accession>